<keyword evidence="4" id="KW-1185">Reference proteome</keyword>
<name>A0ABS5WC88_9FLAO</name>
<dbReference type="InterPro" id="IPR050769">
    <property type="entry name" value="NAT_camello-type"/>
</dbReference>
<dbReference type="InterPro" id="IPR000182">
    <property type="entry name" value="GNAT_dom"/>
</dbReference>
<dbReference type="PANTHER" id="PTHR13947:SF37">
    <property type="entry name" value="LD18367P"/>
    <property type="match status" value="1"/>
</dbReference>
<dbReference type="SUPFAM" id="SSF55729">
    <property type="entry name" value="Acyl-CoA N-acyltransferases (Nat)"/>
    <property type="match status" value="1"/>
</dbReference>
<dbReference type="InterPro" id="IPR016181">
    <property type="entry name" value="Acyl_CoA_acyltransferase"/>
</dbReference>
<sequence>MKIIQANQSHVQLLAPLFDNYRVFYKQISDLSAATSFLEERLSKSESIVFIAFIDEEPAGFVQLYPTFSSVSMKASYILNDLYVDGQHRKKGIGAALLTIAQEFCAKKGYKGLALETAIDNPAQKLYEKLGWEKDSHAFHYFWPTNS</sequence>
<dbReference type="RefSeq" id="WP_214611194.1">
    <property type="nucleotide sequence ID" value="NZ_JACATN010000002.1"/>
</dbReference>
<evidence type="ECO:0000256" key="1">
    <source>
        <dbReference type="ARBA" id="ARBA00022679"/>
    </source>
</evidence>
<dbReference type="PANTHER" id="PTHR13947">
    <property type="entry name" value="GNAT FAMILY N-ACETYLTRANSFERASE"/>
    <property type="match status" value="1"/>
</dbReference>
<reference evidence="4" key="1">
    <citation type="submission" date="2023-07" db="EMBL/GenBank/DDBJ databases">
        <title>Zobellia barbeyronii sp. nov., a new marine flavobacterium, isolated from green and red algae.</title>
        <authorList>
            <person name="Nedashkovskaya O.I."/>
            <person name="Otstavnykh N."/>
            <person name="Zhukova N."/>
            <person name="Guzev K."/>
            <person name="Chausova V."/>
            <person name="Tekutyeva L."/>
            <person name="Mikhailov V."/>
            <person name="Isaeva M."/>
        </authorList>
    </citation>
    <scope>NUCLEOTIDE SEQUENCE [LARGE SCALE GENOMIC DNA]</scope>
    <source>
        <strain evidence="4">KMM 6746</strain>
    </source>
</reference>
<organism evidence="3 4">
    <name type="scientific">Zobellia barbeyronii</name>
    <dbReference type="NCBI Taxonomy" id="2748009"/>
    <lineage>
        <taxon>Bacteria</taxon>
        <taxon>Pseudomonadati</taxon>
        <taxon>Bacteroidota</taxon>
        <taxon>Flavobacteriia</taxon>
        <taxon>Flavobacteriales</taxon>
        <taxon>Flavobacteriaceae</taxon>
        <taxon>Zobellia</taxon>
    </lineage>
</organism>
<dbReference type="PROSITE" id="PS51186">
    <property type="entry name" value="GNAT"/>
    <property type="match status" value="1"/>
</dbReference>
<comment type="caution">
    <text evidence="3">The sequence shown here is derived from an EMBL/GenBank/DDBJ whole genome shotgun (WGS) entry which is preliminary data.</text>
</comment>
<evidence type="ECO:0000313" key="4">
    <source>
        <dbReference type="Proteomes" id="UP000740413"/>
    </source>
</evidence>
<gene>
    <name evidence="3" type="ORF">HW347_07050</name>
</gene>
<accession>A0ABS5WC88</accession>
<evidence type="ECO:0000313" key="3">
    <source>
        <dbReference type="EMBL" id="MBT2161016.1"/>
    </source>
</evidence>
<feature type="domain" description="N-acetyltransferase" evidence="2">
    <location>
        <begin position="1"/>
        <end position="147"/>
    </location>
</feature>
<evidence type="ECO:0000259" key="2">
    <source>
        <dbReference type="PROSITE" id="PS51186"/>
    </source>
</evidence>
<keyword evidence="1" id="KW-0808">Transferase</keyword>
<dbReference type="Proteomes" id="UP000740413">
    <property type="component" value="Unassembled WGS sequence"/>
</dbReference>
<proteinExistence type="predicted"/>
<protein>
    <submittedName>
        <fullName evidence="3">GNAT family N-acetyltransferase</fullName>
    </submittedName>
</protein>
<dbReference type="Pfam" id="PF00583">
    <property type="entry name" value="Acetyltransf_1"/>
    <property type="match status" value="1"/>
</dbReference>
<dbReference type="EMBL" id="JACATN010000002">
    <property type="protein sequence ID" value="MBT2161016.1"/>
    <property type="molecule type" value="Genomic_DNA"/>
</dbReference>
<dbReference type="CDD" id="cd04301">
    <property type="entry name" value="NAT_SF"/>
    <property type="match status" value="1"/>
</dbReference>
<dbReference type="Gene3D" id="3.40.630.30">
    <property type="match status" value="1"/>
</dbReference>